<dbReference type="InterPro" id="IPR006342">
    <property type="entry name" value="FkbM_mtfrase"/>
</dbReference>
<dbReference type="GO" id="GO:0032259">
    <property type="term" value="P:methylation"/>
    <property type="evidence" value="ECO:0007669"/>
    <property type="project" value="UniProtKB-KW"/>
</dbReference>
<protein>
    <submittedName>
        <fullName evidence="2">Methyltransferase FkbM family protein</fullName>
    </submittedName>
</protein>
<dbReference type="Gene3D" id="3.40.50.150">
    <property type="entry name" value="Vaccinia Virus protein VP39"/>
    <property type="match status" value="1"/>
</dbReference>
<accession>T0Y177</accession>
<keyword evidence="2" id="KW-0808">Transferase</keyword>
<sequence length="97" mass="10657">IKSGIVDFVKIDVEGHEPKVLSGMQQTLANARPILLIELNEYWLRRNSGTSSAAVLEWLESAGYAMSRVDNGLAVRSSDFASQDLDNVEVLARPIGR</sequence>
<evidence type="ECO:0000313" key="2">
    <source>
        <dbReference type="EMBL" id="EQD26748.1"/>
    </source>
</evidence>
<dbReference type="Pfam" id="PF05050">
    <property type="entry name" value="Methyltransf_21"/>
    <property type="match status" value="1"/>
</dbReference>
<dbReference type="GO" id="GO:0008168">
    <property type="term" value="F:methyltransferase activity"/>
    <property type="evidence" value="ECO:0007669"/>
    <property type="project" value="UniProtKB-KW"/>
</dbReference>
<reference evidence="2" key="2">
    <citation type="journal article" date="2014" name="ISME J.">
        <title>Microbial stratification in low pH oxic and suboxic macroscopic growths along an acid mine drainage.</title>
        <authorList>
            <person name="Mendez-Garcia C."/>
            <person name="Mesa V."/>
            <person name="Sprenger R.R."/>
            <person name="Richter M."/>
            <person name="Diez M.S."/>
            <person name="Solano J."/>
            <person name="Bargiela R."/>
            <person name="Golyshina O.V."/>
            <person name="Manteca A."/>
            <person name="Ramos J.L."/>
            <person name="Gallego J.R."/>
            <person name="Llorente I."/>
            <person name="Martins Dos Santos V.A."/>
            <person name="Jensen O.N."/>
            <person name="Pelaez A.I."/>
            <person name="Sanchez J."/>
            <person name="Ferrer M."/>
        </authorList>
    </citation>
    <scope>NUCLEOTIDE SEQUENCE</scope>
</reference>
<dbReference type="SUPFAM" id="SSF53335">
    <property type="entry name" value="S-adenosyl-L-methionine-dependent methyltransferases"/>
    <property type="match status" value="1"/>
</dbReference>
<proteinExistence type="predicted"/>
<gene>
    <name evidence="2" type="ORF">B2A_15522</name>
</gene>
<feature type="non-terminal residue" evidence="2">
    <location>
        <position position="1"/>
    </location>
</feature>
<organism evidence="2">
    <name type="scientific">mine drainage metagenome</name>
    <dbReference type="NCBI Taxonomy" id="410659"/>
    <lineage>
        <taxon>unclassified sequences</taxon>
        <taxon>metagenomes</taxon>
        <taxon>ecological metagenomes</taxon>
    </lineage>
</organism>
<dbReference type="EMBL" id="AUZZ01011303">
    <property type="protein sequence ID" value="EQD26748.1"/>
    <property type="molecule type" value="Genomic_DNA"/>
</dbReference>
<keyword evidence="2" id="KW-0489">Methyltransferase</keyword>
<dbReference type="AlphaFoldDB" id="T0Y177"/>
<evidence type="ECO:0000259" key="1">
    <source>
        <dbReference type="Pfam" id="PF05050"/>
    </source>
</evidence>
<name>T0Y177_9ZZZZ</name>
<reference evidence="2" key="1">
    <citation type="submission" date="2013-08" db="EMBL/GenBank/DDBJ databases">
        <authorList>
            <person name="Mendez C."/>
            <person name="Richter M."/>
            <person name="Ferrer M."/>
            <person name="Sanchez J."/>
        </authorList>
    </citation>
    <scope>NUCLEOTIDE SEQUENCE</scope>
</reference>
<dbReference type="InterPro" id="IPR029063">
    <property type="entry name" value="SAM-dependent_MTases_sf"/>
</dbReference>
<feature type="domain" description="Methyltransferase FkbM" evidence="1">
    <location>
        <begin position="5"/>
        <end position="64"/>
    </location>
</feature>
<comment type="caution">
    <text evidence="2">The sequence shown here is derived from an EMBL/GenBank/DDBJ whole genome shotgun (WGS) entry which is preliminary data.</text>
</comment>